<dbReference type="CDD" id="cd01647">
    <property type="entry name" value="RT_LTR"/>
    <property type="match status" value="1"/>
</dbReference>
<organism evidence="2 3">
    <name type="scientific">Punica granatum</name>
    <name type="common">Pomegranate</name>
    <dbReference type="NCBI Taxonomy" id="22663"/>
    <lineage>
        <taxon>Eukaryota</taxon>
        <taxon>Viridiplantae</taxon>
        <taxon>Streptophyta</taxon>
        <taxon>Embryophyta</taxon>
        <taxon>Tracheophyta</taxon>
        <taxon>Spermatophyta</taxon>
        <taxon>Magnoliopsida</taxon>
        <taxon>eudicotyledons</taxon>
        <taxon>Gunneridae</taxon>
        <taxon>Pentapetalae</taxon>
        <taxon>rosids</taxon>
        <taxon>malvids</taxon>
        <taxon>Myrtales</taxon>
        <taxon>Lythraceae</taxon>
        <taxon>Punica</taxon>
    </lineage>
</organism>
<feature type="region of interest" description="Disordered" evidence="1">
    <location>
        <begin position="1"/>
        <end position="37"/>
    </location>
</feature>
<dbReference type="EMBL" id="PGOL01002661">
    <property type="protein sequence ID" value="PKI46218.1"/>
    <property type="molecule type" value="Genomic_DNA"/>
</dbReference>
<gene>
    <name evidence="2" type="ORF">CRG98_033390</name>
</gene>
<dbReference type="InterPro" id="IPR043128">
    <property type="entry name" value="Rev_trsase/Diguanyl_cyclase"/>
</dbReference>
<feature type="region of interest" description="Disordered" evidence="1">
    <location>
        <begin position="703"/>
        <end position="726"/>
    </location>
</feature>
<dbReference type="InterPro" id="IPR053134">
    <property type="entry name" value="RNA-dir_DNA_polymerase"/>
</dbReference>
<dbReference type="Gene3D" id="3.30.70.270">
    <property type="match status" value="1"/>
</dbReference>
<dbReference type="Proteomes" id="UP000233551">
    <property type="component" value="Unassembled WGS sequence"/>
</dbReference>
<accession>A0A2I0IQE3</accession>
<evidence type="ECO:0000313" key="2">
    <source>
        <dbReference type="EMBL" id="PKI46218.1"/>
    </source>
</evidence>
<keyword evidence="3" id="KW-1185">Reference proteome</keyword>
<feature type="compositionally biased region" description="Polar residues" evidence="1">
    <location>
        <begin position="821"/>
        <end position="830"/>
    </location>
</feature>
<protein>
    <recommendedName>
        <fullName evidence="4">Retrotransposon gag domain-containing protein</fullName>
    </recommendedName>
</protein>
<dbReference type="STRING" id="22663.A0A2I0IQE3"/>
<dbReference type="SUPFAM" id="SSF56672">
    <property type="entry name" value="DNA/RNA polymerases"/>
    <property type="match status" value="1"/>
</dbReference>
<evidence type="ECO:0000256" key="1">
    <source>
        <dbReference type="SAM" id="MobiDB-lite"/>
    </source>
</evidence>
<feature type="compositionally biased region" description="Polar residues" evidence="1">
    <location>
        <begin position="28"/>
        <end position="37"/>
    </location>
</feature>
<dbReference type="Gene3D" id="3.10.10.10">
    <property type="entry name" value="HIV Type 1 Reverse Transcriptase, subunit A, domain 1"/>
    <property type="match status" value="1"/>
</dbReference>
<proteinExistence type="predicted"/>
<dbReference type="InterPro" id="IPR043502">
    <property type="entry name" value="DNA/RNA_pol_sf"/>
</dbReference>
<comment type="caution">
    <text evidence="2">The sequence shown here is derived from an EMBL/GenBank/DDBJ whole genome shotgun (WGS) entry which is preliminary data.</text>
</comment>
<feature type="compositionally biased region" description="Basic and acidic residues" evidence="1">
    <location>
        <begin position="338"/>
        <end position="347"/>
    </location>
</feature>
<evidence type="ECO:0000313" key="3">
    <source>
        <dbReference type="Proteomes" id="UP000233551"/>
    </source>
</evidence>
<name>A0A2I0IQE3_PUNGR</name>
<reference evidence="2 3" key="1">
    <citation type="submission" date="2017-11" db="EMBL/GenBank/DDBJ databases">
        <title>De-novo sequencing of pomegranate (Punica granatum L.) genome.</title>
        <authorList>
            <person name="Akparov Z."/>
            <person name="Amiraslanov A."/>
            <person name="Hajiyeva S."/>
            <person name="Abbasov M."/>
            <person name="Kaur K."/>
            <person name="Hamwieh A."/>
            <person name="Solovyev V."/>
            <person name="Salamov A."/>
            <person name="Braich B."/>
            <person name="Kosarev P."/>
            <person name="Mahmoud A."/>
            <person name="Hajiyev E."/>
            <person name="Babayeva S."/>
            <person name="Izzatullayeva V."/>
            <person name="Mammadov A."/>
            <person name="Mammadov A."/>
            <person name="Sharifova S."/>
            <person name="Ojaghi J."/>
            <person name="Eynullazada K."/>
            <person name="Bayramov B."/>
            <person name="Abdulazimova A."/>
            <person name="Shahmuradov I."/>
        </authorList>
    </citation>
    <scope>NUCLEOTIDE SEQUENCE [LARGE SCALE GENOMIC DNA]</scope>
    <source>
        <strain evidence="3">cv. AG2017</strain>
        <tissue evidence="2">Leaf</tissue>
    </source>
</reference>
<feature type="region of interest" description="Disordered" evidence="1">
    <location>
        <begin position="805"/>
        <end position="830"/>
    </location>
</feature>
<evidence type="ECO:0008006" key="4">
    <source>
        <dbReference type="Google" id="ProtNLM"/>
    </source>
</evidence>
<dbReference type="AlphaFoldDB" id="A0A2I0IQE3"/>
<feature type="region of interest" description="Disordered" evidence="1">
    <location>
        <begin position="338"/>
        <end position="368"/>
    </location>
</feature>
<sequence length="944" mass="104700">MTYAQPPPTSAGAPPVHLGEILPPVPTQEAQAPSTSTDGAARIVALEGDITTLKGTVNQIAANMADLMALLRAPNRTSSNSIPPPGYGLTVDPNPWVPPTHASKAPLPMVFPAPSPHAPPHTSESLPFQAPQPHISFSYPALPPINIHIPEPGTPTQAVPIAPPMNFPLETETKQEQRLKKMEENIRALQSGGSRLDASDDDWSLFPGMRLPPKIKMPEFQRYHCAIDPCHHLRHYRGKMLQYWDYEEFVIHTFQDSLAGFALDWYMSLKAADIPTWANLWSKFIDQYKYCAETSSILLELSTMEQILLSHTSSFSNLIDAGKKLDIGVKLGKIEGPAEKREGESSKKAATRTPSTGSRRGKDASVKRCQLRAPGPSAIFHKLHARTTGHSSDQSRRCDTIRAHPATPPTTVGSCRERIQQMIDDMQLTFNAVKPPNMQANPLPDHESSSGPSINMIRVCAIEEYETGQEASASFVIEYVPAETTIQYARFGATPAPLVIEVPVREPYQDNKVSWTYKGSVGNLEHQFSVMGVTRSGRPHREALLKVLTAAQVPKETAPDLIEETVGSIFSNNISFSDDELPFEGYAHSRALHIVCKCNNFVVGRVMIDNDSALNVLHIPNAFNLLLARPWIHSTGAVLSTLHQKLKFIVEERLITVKGEEDYAIYKETVVPYISIGNDQNLPFPLVRHHLCHPRLRKVTIPRVPGSKHMGKGPTASSRSKSTRTRGDSVFALPATRLLKPAEASTSTVSQHIMGRSIGASQFRHFPTFFQDRRTLSEVLLTVPPRIQTLHLSICRPYASSPKRFLQGSTSASRRRMRSSITGPQSRTTRLLHSNPNLRRVDLNPSEELLEEPQPIYFGEGLDEDGRVANIVPVEKKDGRVKICVDYQDLNKASPKDNFPLSHIDVLVNNTARHTQFSFMDGFSGYNQNRMAEDDKIKTTFITI</sequence>
<dbReference type="PANTHER" id="PTHR24559:SF457">
    <property type="entry name" value="RNA-DIRECTED DNA POLYMERASE HOMOLOG"/>
    <property type="match status" value="1"/>
</dbReference>
<dbReference type="PANTHER" id="PTHR24559">
    <property type="entry name" value="TRANSPOSON TY3-I GAG-POL POLYPROTEIN"/>
    <property type="match status" value="1"/>
</dbReference>